<evidence type="ECO:0000256" key="1">
    <source>
        <dbReference type="ARBA" id="ARBA00005525"/>
    </source>
</evidence>
<dbReference type="GO" id="GO:0055129">
    <property type="term" value="P:L-proline biosynthetic process"/>
    <property type="evidence" value="ECO:0007669"/>
    <property type="project" value="TreeGrafter"/>
</dbReference>
<reference evidence="4" key="1">
    <citation type="submission" date="2022-10" db="EMBL/GenBank/DDBJ databases">
        <title>The WGS of Solirubrobacter ginsenosidimutans DSM 21036.</title>
        <authorList>
            <person name="Jiang Z."/>
        </authorList>
    </citation>
    <scope>NUCLEOTIDE SEQUENCE</scope>
    <source>
        <strain evidence="4">DSM 21036</strain>
    </source>
</reference>
<dbReference type="EMBL" id="JAPDOD010000004">
    <property type="protein sequence ID" value="MDA0160139.1"/>
    <property type="molecule type" value="Genomic_DNA"/>
</dbReference>
<proteinExistence type="inferred from homology"/>
<sequence length="254" mass="26348">MDYGVLGVGAIAAAIVTGLCDDADGAPPVLLSPRNAGIAADLAGRFPTVTVAADNQAVVDGASVVLLCLRPQDAREALGRLRFTAGQVVISAMAGVSVGELLRLVAPATDVARTIPLPSVATRAGITPIHPPNATAKALFDRLGEALEVPDLAGFEALSASTATVAAHFAYLQAISGWLEMRGLPKDEAERYVASLFADLATALRGEHDFAQLARDHATRGGINELFHETLATAGVFDDVRGGLDRVLDRLHAL</sequence>
<feature type="domain" description="Pyrroline-5-carboxylate reductase catalytic N-terminal" evidence="3">
    <location>
        <begin position="3"/>
        <end position="95"/>
    </location>
</feature>
<organism evidence="4 5">
    <name type="scientific">Solirubrobacter ginsenosidimutans</name>
    <dbReference type="NCBI Taxonomy" id="490573"/>
    <lineage>
        <taxon>Bacteria</taxon>
        <taxon>Bacillati</taxon>
        <taxon>Actinomycetota</taxon>
        <taxon>Thermoleophilia</taxon>
        <taxon>Solirubrobacterales</taxon>
        <taxon>Solirubrobacteraceae</taxon>
        <taxon>Solirubrobacter</taxon>
    </lineage>
</organism>
<protein>
    <submittedName>
        <fullName evidence="4">NAD(P)-binding domain-containing protein</fullName>
    </submittedName>
</protein>
<dbReference type="PIRSF" id="PIRSF000193">
    <property type="entry name" value="Pyrrol-5-carb_rd"/>
    <property type="match status" value="1"/>
</dbReference>
<dbReference type="PANTHER" id="PTHR11645:SF13">
    <property type="entry name" value="PYRROLINE-5-CARBOXYLATE REDUCTASE CATALYTIC N-TERMINAL DOMAIN-CONTAINING PROTEIN"/>
    <property type="match status" value="1"/>
</dbReference>
<accession>A0A9X3RZG5</accession>
<dbReference type="Pfam" id="PF03807">
    <property type="entry name" value="F420_oxidored"/>
    <property type="match status" value="1"/>
</dbReference>
<comment type="caution">
    <text evidence="4">The sequence shown here is derived from an EMBL/GenBank/DDBJ whole genome shotgun (WGS) entry which is preliminary data.</text>
</comment>
<evidence type="ECO:0000313" key="5">
    <source>
        <dbReference type="Proteomes" id="UP001149140"/>
    </source>
</evidence>
<dbReference type="PANTHER" id="PTHR11645">
    <property type="entry name" value="PYRROLINE-5-CARBOXYLATE REDUCTASE"/>
    <property type="match status" value="1"/>
</dbReference>
<dbReference type="SUPFAM" id="SSF51735">
    <property type="entry name" value="NAD(P)-binding Rossmann-fold domains"/>
    <property type="match status" value="1"/>
</dbReference>
<feature type="binding site" evidence="2">
    <location>
        <position position="55"/>
    </location>
    <ligand>
        <name>NADPH</name>
        <dbReference type="ChEBI" id="CHEBI:57783"/>
    </ligand>
</feature>
<evidence type="ECO:0000259" key="3">
    <source>
        <dbReference type="Pfam" id="PF03807"/>
    </source>
</evidence>
<keyword evidence="5" id="KW-1185">Reference proteome</keyword>
<name>A0A9X3RZG5_9ACTN</name>
<comment type="similarity">
    <text evidence="1">Belongs to the pyrroline-5-carboxylate reductase family.</text>
</comment>
<dbReference type="AlphaFoldDB" id="A0A9X3RZG5"/>
<evidence type="ECO:0000256" key="2">
    <source>
        <dbReference type="PIRSR" id="PIRSR000193-1"/>
    </source>
</evidence>
<dbReference type="RefSeq" id="WP_270038906.1">
    <property type="nucleotide sequence ID" value="NZ_JAPDOD010000004.1"/>
</dbReference>
<dbReference type="InterPro" id="IPR028939">
    <property type="entry name" value="P5C_Rdtase_cat_N"/>
</dbReference>
<gene>
    <name evidence="4" type="ORF">OM076_07690</name>
</gene>
<dbReference type="Proteomes" id="UP001149140">
    <property type="component" value="Unassembled WGS sequence"/>
</dbReference>
<evidence type="ECO:0000313" key="4">
    <source>
        <dbReference type="EMBL" id="MDA0160139.1"/>
    </source>
</evidence>
<keyword evidence="2" id="KW-0521">NADP</keyword>
<dbReference type="InterPro" id="IPR000304">
    <property type="entry name" value="Pyrroline-COOH_reductase"/>
</dbReference>
<dbReference type="Gene3D" id="3.40.50.720">
    <property type="entry name" value="NAD(P)-binding Rossmann-like Domain"/>
    <property type="match status" value="1"/>
</dbReference>
<dbReference type="InterPro" id="IPR036291">
    <property type="entry name" value="NAD(P)-bd_dom_sf"/>
</dbReference>
<dbReference type="GO" id="GO:0004735">
    <property type="term" value="F:pyrroline-5-carboxylate reductase activity"/>
    <property type="evidence" value="ECO:0007669"/>
    <property type="project" value="InterPro"/>
</dbReference>